<gene>
    <name evidence="3" type="ORF">EDD35_0017</name>
</gene>
<keyword evidence="2" id="KW-1133">Transmembrane helix</keyword>
<feature type="transmembrane region" description="Helical" evidence="2">
    <location>
        <begin position="53"/>
        <end position="77"/>
    </location>
</feature>
<protein>
    <submittedName>
        <fullName evidence="3">Uncharacterized protein</fullName>
    </submittedName>
</protein>
<dbReference type="GeneID" id="301841518"/>
<comment type="caution">
    <text evidence="3">The sequence shown here is derived from an EMBL/GenBank/DDBJ whole genome shotgun (WGS) entry which is preliminary data.</text>
</comment>
<evidence type="ECO:0000313" key="3">
    <source>
        <dbReference type="EMBL" id="ROS37764.1"/>
    </source>
</evidence>
<evidence type="ECO:0000256" key="2">
    <source>
        <dbReference type="SAM" id="Phobius"/>
    </source>
</evidence>
<organism evidence="3 4">
    <name type="scientific">Amycolatopsis thermoflava</name>
    <dbReference type="NCBI Taxonomy" id="84480"/>
    <lineage>
        <taxon>Bacteria</taxon>
        <taxon>Bacillati</taxon>
        <taxon>Actinomycetota</taxon>
        <taxon>Actinomycetes</taxon>
        <taxon>Pseudonocardiales</taxon>
        <taxon>Pseudonocardiaceae</taxon>
        <taxon>Amycolatopsis</taxon>
        <taxon>Amycolatopsis methanolica group</taxon>
    </lineage>
</organism>
<dbReference type="RefSeq" id="WP_123682393.1">
    <property type="nucleotide sequence ID" value="NZ_RKHY01000001.1"/>
</dbReference>
<evidence type="ECO:0000256" key="1">
    <source>
        <dbReference type="SAM" id="MobiDB-lite"/>
    </source>
</evidence>
<name>A0A3N2GM90_9PSEU</name>
<feature type="compositionally biased region" description="Polar residues" evidence="1">
    <location>
        <begin position="1"/>
        <end position="17"/>
    </location>
</feature>
<feature type="region of interest" description="Disordered" evidence="1">
    <location>
        <begin position="1"/>
        <end position="24"/>
    </location>
</feature>
<proteinExistence type="predicted"/>
<dbReference type="EMBL" id="RKHY01000001">
    <property type="protein sequence ID" value="ROS37764.1"/>
    <property type="molecule type" value="Genomic_DNA"/>
</dbReference>
<dbReference type="Proteomes" id="UP000274843">
    <property type="component" value="Unassembled WGS sequence"/>
</dbReference>
<keyword evidence="2" id="KW-0472">Membrane</keyword>
<reference evidence="3 4" key="1">
    <citation type="submission" date="2018-11" db="EMBL/GenBank/DDBJ databases">
        <title>Sequencing the genomes of 1000 actinobacteria strains.</title>
        <authorList>
            <person name="Klenk H.-P."/>
        </authorList>
    </citation>
    <scope>NUCLEOTIDE SEQUENCE [LARGE SCALE GENOMIC DNA]</scope>
    <source>
        <strain evidence="3 4">DSM 44348</strain>
    </source>
</reference>
<dbReference type="AlphaFoldDB" id="A0A3N2GM90"/>
<accession>A0A3N2GM90</accession>
<sequence>MAGASCSRSSAWWTSRPSGRRGGTLINSGGSHLVGEAIGGWYRDPFAGARLDVLGAAGLGLAVVAIAAGTALLAVAAGRGLVRLRLRPVARPGCSPARWAWARRRTPG</sequence>
<keyword evidence="4" id="KW-1185">Reference proteome</keyword>
<keyword evidence="2" id="KW-0812">Transmembrane</keyword>
<evidence type="ECO:0000313" key="4">
    <source>
        <dbReference type="Proteomes" id="UP000274843"/>
    </source>
</evidence>